<comment type="caution">
    <text evidence="1">The sequence shown here is derived from an EMBL/GenBank/DDBJ whole genome shotgun (WGS) entry which is preliminary data.</text>
</comment>
<dbReference type="RefSeq" id="WP_270025626.1">
    <property type="nucleotide sequence ID" value="NZ_JAPDDP010000020.1"/>
</dbReference>
<reference evidence="1" key="1">
    <citation type="submission" date="2022-10" db="EMBL/GenBank/DDBJ databases">
        <title>The WGS of Solirubrobacter phytolaccae KCTC 29190.</title>
        <authorList>
            <person name="Jiang Z."/>
        </authorList>
    </citation>
    <scope>NUCLEOTIDE SEQUENCE</scope>
    <source>
        <strain evidence="1">KCTC 29190</strain>
    </source>
</reference>
<name>A0A9X3NAQ9_9ACTN</name>
<accession>A0A9X3NAQ9</accession>
<organism evidence="1 2">
    <name type="scientific">Solirubrobacter phytolaccae</name>
    <dbReference type="NCBI Taxonomy" id="1404360"/>
    <lineage>
        <taxon>Bacteria</taxon>
        <taxon>Bacillati</taxon>
        <taxon>Actinomycetota</taxon>
        <taxon>Thermoleophilia</taxon>
        <taxon>Solirubrobacterales</taxon>
        <taxon>Solirubrobacteraceae</taxon>
        <taxon>Solirubrobacter</taxon>
    </lineage>
</organism>
<protein>
    <submittedName>
        <fullName evidence="1">Uncharacterized protein</fullName>
    </submittedName>
</protein>
<dbReference type="AlphaFoldDB" id="A0A9X3NAQ9"/>
<evidence type="ECO:0000313" key="2">
    <source>
        <dbReference type="Proteomes" id="UP001147653"/>
    </source>
</evidence>
<sequence>MSYSIGLQIGRRFGSLPPIRRFATTQAALIALMLALLWCGEARAGTMYVYSCHGPSGLPVGTSGWAPMPGASRSEVSNDCVSGPHGTLFAQAVGAQPFAGAKHIWWAFTAARDTAISGFSVSACGKIDGTWVWINWDRPVPKLNTSPVRLPESLGINSDIGCHGQPPYWTESRNVVQRQGLATSQLFFVATCGLCDFDFLRGSIEVSSFRADIRDDAAPIVSAVRGPLVTNVSHAGVESVEFDASDAGVGVYRAIVEARILGQGKWIELAATPIGSSRASCIEADMTAHRYEFDDPQPCPLAVSGAKLDFDAGLLPPAEHELTVAVEDATGNRTSVITPRKFAVAAPAGSASPALAAPLARAITPRPVVLRIADGSRRALSSAEAFRVRGTLTEPDHRPLAGVSLTLRTRPFLPKPGVSTGSWATVGNVITGPDGKFDARIPRGESRTVQITRDEADGLIGVAAQVDVTVPAQLTAKAASTRIRNGRSAVLTGLVAGPIPSGGVLVALEVREPGRWIPVATTRRWVRTTAAGRFKLAYRFRRTFEPATYRFRVVAAEDSAFPYTRGVSRTITVRVRP</sequence>
<gene>
    <name evidence="1" type="ORF">OJ997_13480</name>
</gene>
<evidence type="ECO:0000313" key="1">
    <source>
        <dbReference type="EMBL" id="MDA0181312.1"/>
    </source>
</evidence>
<keyword evidence="2" id="KW-1185">Reference proteome</keyword>
<dbReference type="Proteomes" id="UP001147653">
    <property type="component" value="Unassembled WGS sequence"/>
</dbReference>
<proteinExistence type="predicted"/>
<dbReference type="EMBL" id="JAPDDP010000020">
    <property type="protein sequence ID" value="MDA0181312.1"/>
    <property type="molecule type" value="Genomic_DNA"/>
</dbReference>